<dbReference type="Pfam" id="PF00696">
    <property type="entry name" value="AA_kinase"/>
    <property type="match status" value="1"/>
</dbReference>
<evidence type="ECO:0000256" key="9">
    <source>
        <dbReference type="ARBA" id="ARBA00048141"/>
    </source>
</evidence>
<keyword evidence="5 11" id="KW-0808">Transferase</keyword>
<reference evidence="11" key="1">
    <citation type="submission" date="2019-11" db="EMBL/GenBank/DDBJ databases">
        <authorList>
            <person name="Feng L."/>
        </authorList>
    </citation>
    <scope>NUCLEOTIDE SEQUENCE</scope>
    <source>
        <strain evidence="11">SsimulansLFYP27</strain>
    </source>
</reference>
<protein>
    <recommendedName>
        <fullName evidence="2">acetylglutamate kinase</fullName>
        <ecNumber evidence="2">2.7.2.8</ecNumber>
    </recommendedName>
</protein>
<evidence type="ECO:0000256" key="2">
    <source>
        <dbReference type="ARBA" id="ARBA00013065"/>
    </source>
</evidence>
<proteinExistence type="predicted"/>
<name>A0A6N3DQI2_STASI</name>
<evidence type="ECO:0000256" key="8">
    <source>
        <dbReference type="ARBA" id="ARBA00022840"/>
    </source>
</evidence>
<evidence type="ECO:0000259" key="10">
    <source>
        <dbReference type="Pfam" id="PF00696"/>
    </source>
</evidence>
<evidence type="ECO:0000256" key="1">
    <source>
        <dbReference type="ARBA" id="ARBA00004828"/>
    </source>
</evidence>
<keyword evidence="8" id="KW-0067">ATP-binding</keyword>
<dbReference type="InterPro" id="IPR004662">
    <property type="entry name" value="AcgluKinase_fam"/>
</dbReference>
<keyword evidence="3" id="KW-0055">Arginine biosynthesis</keyword>
<dbReference type="AlphaFoldDB" id="A0A6N3DQI2"/>
<dbReference type="PANTHER" id="PTHR23342">
    <property type="entry name" value="N-ACETYLGLUTAMATE SYNTHASE"/>
    <property type="match status" value="1"/>
</dbReference>
<dbReference type="GO" id="GO:0005737">
    <property type="term" value="C:cytoplasm"/>
    <property type="evidence" value="ECO:0007669"/>
    <property type="project" value="InterPro"/>
</dbReference>
<dbReference type="PIRSF" id="PIRSF000728">
    <property type="entry name" value="NAGK"/>
    <property type="match status" value="1"/>
</dbReference>
<dbReference type="SUPFAM" id="SSF53633">
    <property type="entry name" value="Carbamate kinase-like"/>
    <property type="match status" value="1"/>
</dbReference>
<dbReference type="InterPro" id="IPR036393">
    <property type="entry name" value="AceGlu_kinase-like_sf"/>
</dbReference>
<sequence length="250" mass="27658">MKFIVIKISGSIINQLASTTFKQIADLRSNGLYPIIVHDGGPKVNEALIENGIEAEYINGIRKINLPTLNIIANTLLCKVNVDVVEEANEVAQDFIGINGAYFPIFDCRPISKELGFVAEPENINREVFKQLCTNYIPVVASIGRYHNQFYSINAETLAYKIAATLQSPLIILSDIPGVQNQGEVIFDIQLSELDKLINSKMISDDMIPKLKDASKALSAGVKEIVIAPGYEENMMRQYFDGQPVGTKIH</sequence>
<keyword evidence="6" id="KW-0547">Nucleotide-binding</keyword>
<comment type="pathway">
    <text evidence="1">Amino-acid biosynthesis; L-arginine biosynthesis; N(2)-acetyl-L-ornithine from L-glutamate: step 2/4.</text>
</comment>
<dbReference type="CDD" id="cd04238">
    <property type="entry name" value="AAK_NAGK-like"/>
    <property type="match status" value="1"/>
</dbReference>
<evidence type="ECO:0000256" key="3">
    <source>
        <dbReference type="ARBA" id="ARBA00022571"/>
    </source>
</evidence>
<dbReference type="GO" id="GO:0006526">
    <property type="term" value="P:L-arginine biosynthetic process"/>
    <property type="evidence" value="ECO:0007669"/>
    <property type="project" value="UniProtKB-KW"/>
</dbReference>
<dbReference type="NCBIfam" id="TIGR00761">
    <property type="entry name" value="argB"/>
    <property type="match status" value="1"/>
</dbReference>
<comment type="catalytic activity">
    <reaction evidence="9">
        <text>N-acetyl-L-glutamate + ATP = N-acetyl-L-glutamyl 5-phosphate + ADP</text>
        <dbReference type="Rhea" id="RHEA:14629"/>
        <dbReference type="ChEBI" id="CHEBI:30616"/>
        <dbReference type="ChEBI" id="CHEBI:44337"/>
        <dbReference type="ChEBI" id="CHEBI:57936"/>
        <dbReference type="ChEBI" id="CHEBI:456216"/>
        <dbReference type="EC" id="2.7.2.8"/>
    </reaction>
</comment>
<dbReference type="PANTHER" id="PTHR23342:SF0">
    <property type="entry name" value="N-ACETYLGLUTAMATE SYNTHASE, MITOCHONDRIAL"/>
    <property type="match status" value="1"/>
</dbReference>
<dbReference type="Gene3D" id="3.40.1160.10">
    <property type="entry name" value="Acetylglutamate kinase-like"/>
    <property type="match status" value="1"/>
</dbReference>
<dbReference type="GO" id="GO:0005524">
    <property type="term" value="F:ATP binding"/>
    <property type="evidence" value="ECO:0007669"/>
    <property type="project" value="UniProtKB-KW"/>
</dbReference>
<organism evidence="11">
    <name type="scientific">Staphylococcus simulans</name>
    <dbReference type="NCBI Taxonomy" id="1286"/>
    <lineage>
        <taxon>Bacteria</taxon>
        <taxon>Bacillati</taxon>
        <taxon>Bacillota</taxon>
        <taxon>Bacilli</taxon>
        <taxon>Bacillales</taxon>
        <taxon>Staphylococcaceae</taxon>
        <taxon>Staphylococcus</taxon>
    </lineage>
</organism>
<evidence type="ECO:0000313" key="11">
    <source>
        <dbReference type="EMBL" id="VYU27937.1"/>
    </source>
</evidence>
<dbReference type="GO" id="GO:0003991">
    <property type="term" value="F:acetylglutamate kinase activity"/>
    <property type="evidence" value="ECO:0007669"/>
    <property type="project" value="UniProtKB-EC"/>
</dbReference>
<keyword evidence="7 11" id="KW-0418">Kinase</keyword>
<evidence type="ECO:0000256" key="6">
    <source>
        <dbReference type="ARBA" id="ARBA00022741"/>
    </source>
</evidence>
<evidence type="ECO:0000256" key="4">
    <source>
        <dbReference type="ARBA" id="ARBA00022605"/>
    </source>
</evidence>
<evidence type="ECO:0000256" key="5">
    <source>
        <dbReference type="ARBA" id="ARBA00022679"/>
    </source>
</evidence>
<feature type="domain" description="Aspartate/glutamate/uridylate kinase" evidence="10">
    <location>
        <begin position="2"/>
        <end position="228"/>
    </location>
</feature>
<dbReference type="EMBL" id="CACRUO010000040">
    <property type="protein sequence ID" value="VYU27937.1"/>
    <property type="molecule type" value="Genomic_DNA"/>
</dbReference>
<keyword evidence="4" id="KW-0028">Amino-acid biosynthesis</keyword>
<dbReference type="InterPro" id="IPR001048">
    <property type="entry name" value="Asp/Glu/Uridylate_kinase"/>
</dbReference>
<evidence type="ECO:0000256" key="7">
    <source>
        <dbReference type="ARBA" id="ARBA00022777"/>
    </source>
</evidence>
<accession>A0A6N3DQI2</accession>
<dbReference type="RefSeq" id="WP_156666842.1">
    <property type="nucleotide sequence ID" value="NZ_CACRUO010000040.1"/>
</dbReference>
<dbReference type="EC" id="2.7.2.8" evidence="2"/>
<gene>
    <name evidence="11" type="primary">argB</name>
    <name evidence="11" type="ORF">SSLFYP27_01857</name>
</gene>